<gene>
    <name evidence="4" type="ORF">UA08_06314</name>
</gene>
<dbReference type="Gene3D" id="3.40.50.720">
    <property type="entry name" value="NAD(P)-binding Rossmann-like Domain"/>
    <property type="match status" value="1"/>
</dbReference>
<accession>A0A225AE01</accession>
<dbReference type="PANTHER" id="PTHR48107:SF7">
    <property type="entry name" value="RE15974P"/>
    <property type="match status" value="1"/>
</dbReference>
<dbReference type="AlphaFoldDB" id="A0A225AE01"/>
<dbReference type="SUPFAM" id="SSF51735">
    <property type="entry name" value="NAD(P)-binding Rossmann-fold domains"/>
    <property type="match status" value="1"/>
</dbReference>
<dbReference type="PANTHER" id="PTHR48107">
    <property type="entry name" value="NADPH-DEPENDENT ALDEHYDE REDUCTASE-LIKE PROTEIN, CHLOROPLASTIC-RELATED"/>
    <property type="match status" value="1"/>
</dbReference>
<dbReference type="GeneID" id="31006070"/>
<dbReference type="EMBL" id="LFMY01000009">
    <property type="protein sequence ID" value="OKL58720.1"/>
    <property type="molecule type" value="Genomic_DNA"/>
</dbReference>
<proteinExistence type="inferred from homology"/>
<dbReference type="PROSITE" id="PS00061">
    <property type="entry name" value="ADH_SHORT"/>
    <property type="match status" value="1"/>
</dbReference>
<sequence length="399" mass="42588">MSFTGKVALITGGSKGIGRSTAEQLVALGAKVAINYSSDESAAAEVVTKLGADNALAIKADAGSTSGIKTIVDQTVARFGKIDILIASAGIMPLANLDDLTEELFDRVFQVNVKGPLFLAKAAVPHMAPGSHIVFFSTSLCHSNTVMAPQLTYCSSKGAIEQITRILSKDLAPKGIIVNGIAPGPTATELFMRGKPDALIEIIKKQSPFNRLGTPEEVAETVVYLSGTSWVAGQTVRANDKTCSSSPQRAIHSHTLTRDEENIMNLILITILLAKFISATTTTTTRISFQQWESQFPICAQSCMDTYYDVQFVPYCGTQAKNSIKTSDLRCICQRLENQNDLVAPENKFTNCIISRCTDTGDLSMLGRAADEVALMCQTTSSSSSSMNIAGQVIACAGH</sequence>
<name>A0A225AE01_TALAT</name>
<dbReference type="InterPro" id="IPR020904">
    <property type="entry name" value="Sc_DH/Rdtase_CS"/>
</dbReference>
<dbReference type="PRINTS" id="PR00081">
    <property type="entry name" value="GDHRDH"/>
</dbReference>
<dbReference type="Proteomes" id="UP000214365">
    <property type="component" value="Unassembled WGS sequence"/>
</dbReference>
<comment type="similarity">
    <text evidence="1">Belongs to the short-chain dehydrogenases/reductases (SDR) family.</text>
</comment>
<dbReference type="STRING" id="1441469.A0A225AE01"/>
<comment type="caution">
    <text evidence="4">The sequence shown here is derived from an EMBL/GenBank/DDBJ whole genome shotgun (WGS) entry which is preliminary data.</text>
</comment>
<keyword evidence="3" id="KW-0560">Oxidoreductase</keyword>
<keyword evidence="2" id="KW-0521">NADP</keyword>
<dbReference type="GO" id="GO:0016614">
    <property type="term" value="F:oxidoreductase activity, acting on CH-OH group of donors"/>
    <property type="evidence" value="ECO:0007669"/>
    <property type="project" value="UniProtKB-ARBA"/>
</dbReference>
<evidence type="ECO:0000256" key="3">
    <source>
        <dbReference type="ARBA" id="ARBA00023002"/>
    </source>
</evidence>
<dbReference type="InterPro" id="IPR002347">
    <property type="entry name" value="SDR_fam"/>
</dbReference>
<evidence type="ECO:0000256" key="1">
    <source>
        <dbReference type="ARBA" id="ARBA00006484"/>
    </source>
</evidence>
<dbReference type="OrthoDB" id="47007at2759"/>
<dbReference type="RefSeq" id="XP_020118841.1">
    <property type="nucleotide sequence ID" value="XM_020268624.1"/>
</dbReference>
<evidence type="ECO:0000256" key="2">
    <source>
        <dbReference type="ARBA" id="ARBA00022857"/>
    </source>
</evidence>
<evidence type="ECO:0000313" key="4">
    <source>
        <dbReference type="EMBL" id="OKL58720.1"/>
    </source>
</evidence>
<organism evidence="4 5">
    <name type="scientific">Talaromyces atroroseus</name>
    <dbReference type="NCBI Taxonomy" id="1441469"/>
    <lineage>
        <taxon>Eukaryota</taxon>
        <taxon>Fungi</taxon>
        <taxon>Dikarya</taxon>
        <taxon>Ascomycota</taxon>
        <taxon>Pezizomycotina</taxon>
        <taxon>Eurotiomycetes</taxon>
        <taxon>Eurotiomycetidae</taxon>
        <taxon>Eurotiales</taxon>
        <taxon>Trichocomaceae</taxon>
        <taxon>Talaromyces</taxon>
        <taxon>Talaromyces sect. Trachyspermi</taxon>
    </lineage>
</organism>
<dbReference type="Pfam" id="PF13561">
    <property type="entry name" value="adh_short_C2"/>
    <property type="match status" value="1"/>
</dbReference>
<dbReference type="InterPro" id="IPR036291">
    <property type="entry name" value="NAD(P)-bd_dom_sf"/>
</dbReference>
<evidence type="ECO:0000313" key="5">
    <source>
        <dbReference type="Proteomes" id="UP000214365"/>
    </source>
</evidence>
<reference evidence="4 5" key="1">
    <citation type="submission" date="2015-06" db="EMBL/GenBank/DDBJ databases">
        <title>Talaromyces atroroseus IBT 11181 draft genome.</title>
        <authorList>
            <person name="Rasmussen K.B."/>
            <person name="Rasmussen S."/>
            <person name="Petersen B."/>
            <person name="Sicheritz-Ponten T."/>
            <person name="Mortensen U.H."/>
            <person name="Thrane U."/>
        </authorList>
    </citation>
    <scope>NUCLEOTIDE SEQUENCE [LARGE SCALE GENOMIC DNA]</scope>
    <source>
        <strain evidence="4 5">IBT 11181</strain>
    </source>
</reference>
<dbReference type="PRINTS" id="PR00080">
    <property type="entry name" value="SDRFAMILY"/>
</dbReference>
<protein>
    <submittedName>
        <fullName evidence="4">Uncharacterized protein</fullName>
    </submittedName>
</protein>
<keyword evidence="5" id="KW-1185">Reference proteome</keyword>
<dbReference type="FunFam" id="3.40.50.720:FF:000084">
    <property type="entry name" value="Short-chain dehydrogenase reductase"/>
    <property type="match status" value="1"/>
</dbReference>